<dbReference type="Gene3D" id="3.40.250.10">
    <property type="entry name" value="Rhodanese-like domain"/>
    <property type="match status" value="1"/>
</dbReference>
<feature type="domain" description="Rhodanese" evidence="1">
    <location>
        <begin position="61"/>
        <end position="150"/>
    </location>
</feature>
<dbReference type="EMBL" id="MN079205">
    <property type="protein sequence ID" value="QEA07125.1"/>
    <property type="molecule type" value="Genomic_DNA"/>
</dbReference>
<dbReference type="SUPFAM" id="SSF52821">
    <property type="entry name" value="Rhodanese/Cell cycle control phosphatase"/>
    <property type="match status" value="1"/>
</dbReference>
<evidence type="ECO:0000313" key="2">
    <source>
        <dbReference type="EMBL" id="QEA07125.1"/>
    </source>
</evidence>
<organism evidence="2">
    <name type="scientific">uncultured organism</name>
    <dbReference type="NCBI Taxonomy" id="155900"/>
    <lineage>
        <taxon>unclassified sequences</taxon>
        <taxon>environmental samples</taxon>
    </lineage>
</organism>
<evidence type="ECO:0000259" key="1">
    <source>
        <dbReference type="PROSITE" id="PS50206"/>
    </source>
</evidence>
<dbReference type="AlphaFoldDB" id="A0A5B8RJ89"/>
<proteinExistence type="predicted"/>
<dbReference type="SMART" id="SM00450">
    <property type="entry name" value="RHOD"/>
    <property type="match status" value="1"/>
</dbReference>
<gene>
    <name evidence="2" type="ORF">KBTEX_03470</name>
</gene>
<accession>A0A5B8RJ89</accession>
<dbReference type="InterPro" id="IPR036873">
    <property type="entry name" value="Rhodanese-like_dom_sf"/>
</dbReference>
<name>A0A5B8RJ89_9ZZZZ</name>
<dbReference type="Pfam" id="PF00581">
    <property type="entry name" value="Rhodanese"/>
    <property type="match status" value="1"/>
</dbReference>
<dbReference type="InterPro" id="IPR001763">
    <property type="entry name" value="Rhodanese-like_dom"/>
</dbReference>
<sequence length="217" mass="23220">MLADDDGVRAPLCAYWLRLMGLDARVLPVAETALLPDAPVPAALPALARCEAVAAVAEDAGGDGPPVLDLRGSAAHRHGHPPGARWLTRSRLSEFIPVLARERRGVRLLADDPDRAALVAGDLADHGIDGVALIDGGLDAWAAAGGPVVETPDDPPDRACIDRLFFVHDRHDGNLDAARRYLEWEQGLVPRLDDAERQAFARLDPARDPSTHAGEDR</sequence>
<dbReference type="PROSITE" id="PS50206">
    <property type="entry name" value="RHODANESE_3"/>
    <property type="match status" value="1"/>
</dbReference>
<reference evidence="2" key="1">
    <citation type="submission" date="2019-06" db="EMBL/GenBank/DDBJ databases">
        <authorList>
            <person name="Murdoch R.W."/>
            <person name="Fathepure B."/>
        </authorList>
    </citation>
    <scope>NUCLEOTIDE SEQUENCE</scope>
</reference>
<protein>
    <recommendedName>
        <fullName evidence="1">Rhodanese domain-containing protein</fullName>
    </recommendedName>
</protein>